<comment type="caution">
    <text evidence="2">The sequence shown here is derived from an EMBL/GenBank/DDBJ whole genome shotgun (WGS) entry which is preliminary data.</text>
</comment>
<dbReference type="GO" id="GO:0010181">
    <property type="term" value="F:FMN binding"/>
    <property type="evidence" value="ECO:0007669"/>
    <property type="project" value="TreeGrafter"/>
</dbReference>
<dbReference type="OrthoDB" id="9812295at2"/>
<dbReference type="Proteomes" id="UP000248745">
    <property type="component" value="Unassembled WGS sequence"/>
</dbReference>
<dbReference type="GO" id="GO:0005829">
    <property type="term" value="C:cytosol"/>
    <property type="evidence" value="ECO:0007669"/>
    <property type="project" value="TreeGrafter"/>
</dbReference>
<dbReference type="InterPro" id="IPR050712">
    <property type="entry name" value="NAD(P)H-dep_reductase"/>
</dbReference>
<accession>A0A2W2AE23</accession>
<dbReference type="AlphaFoldDB" id="A0A2W2AE23"/>
<dbReference type="PANTHER" id="PTHR30543:SF21">
    <property type="entry name" value="NAD(P)H-DEPENDENT FMN REDUCTASE LOT6"/>
    <property type="match status" value="1"/>
</dbReference>
<dbReference type="Pfam" id="PF03358">
    <property type="entry name" value="FMN_red"/>
    <property type="match status" value="1"/>
</dbReference>
<keyword evidence="3" id="KW-1185">Reference proteome</keyword>
<protein>
    <submittedName>
        <fullName evidence="2">Flavoprotein</fullName>
    </submittedName>
</protein>
<dbReference type="RefSeq" id="WP_110998257.1">
    <property type="nucleotide sequence ID" value="NZ_QKTW01000011.1"/>
</dbReference>
<dbReference type="GO" id="GO:0016491">
    <property type="term" value="F:oxidoreductase activity"/>
    <property type="evidence" value="ECO:0007669"/>
    <property type="project" value="InterPro"/>
</dbReference>
<evidence type="ECO:0000259" key="1">
    <source>
        <dbReference type="Pfam" id="PF03358"/>
    </source>
</evidence>
<organism evidence="2 3">
    <name type="scientific">Taibaiella soli</name>
    <dbReference type="NCBI Taxonomy" id="1649169"/>
    <lineage>
        <taxon>Bacteria</taxon>
        <taxon>Pseudomonadati</taxon>
        <taxon>Bacteroidota</taxon>
        <taxon>Chitinophagia</taxon>
        <taxon>Chitinophagales</taxon>
        <taxon>Chitinophagaceae</taxon>
        <taxon>Taibaiella</taxon>
    </lineage>
</organism>
<dbReference type="PANTHER" id="PTHR30543">
    <property type="entry name" value="CHROMATE REDUCTASE"/>
    <property type="match status" value="1"/>
</dbReference>
<name>A0A2W2AE23_9BACT</name>
<evidence type="ECO:0000313" key="3">
    <source>
        <dbReference type="Proteomes" id="UP000248745"/>
    </source>
</evidence>
<evidence type="ECO:0000313" key="2">
    <source>
        <dbReference type="EMBL" id="PZF73531.1"/>
    </source>
</evidence>
<dbReference type="InterPro" id="IPR005025">
    <property type="entry name" value="FMN_Rdtase-like_dom"/>
</dbReference>
<dbReference type="InterPro" id="IPR029039">
    <property type="entry name" value="Flavoprotein-like_sf"/>
</dbReference>
<sequence>MSKNLLAISGSIRAHSANTSVLKSLQTFAPEDIYIHLYEGIDQFPHFNPDITDVAQLKPVNDFRDQLRKADGIIICTPEYAFGLPGVLKNALDWLVSSGEFTDKPTATISASPLVTGADKAHAQLIQTLKVMGAKIPAGASLTIPTILKKLDDHGRVNDQSTIDDLTDLIDTLVEQMNQPVSYEL</sequence>
<feature type="domain" description="NADPH-dependent FMN reductase-like" evidence="1">
    <location>
        <begin position="5"/>
        <end position="145"/>
    </location>
</feature>
<dbReference type="SUPFAM" id="SSF52218">
    <property type="entry name" value="Flavoproteins"/>
    <property type="match status" value="1"/>
</dbReference>
<dbReference type="EMBL" id="QKTW01000011">
    <property type="protein sequence ID" value="PZF73531.1"/>
    <property type="molecule type" value="Genomic_DNA"/>
</dbReference>
<reference evidence="2 3" key="1">
    <citation type="submission" date="2018-06" db="EMBL/GenBank/DDBJ databases">
        <title>Mucibacter soli gen. nov., sp. nov., a new member of the family Chitinophagaceae producing mucin.</title>
        <authorList>
            <person name="Kim M.-K."/>
            <person name="Park S."/>
            <person name="Kim T.-S."/>
            <person name="Joung Y."/>
            <person name="Han J.-H."/>
            <person name="Kim S.B."/>
        </authorList>
    </citation>
    <scope>NUCLEOTIDE SEQUENCE [LARGE SCALE GENOMIC DNA]</scope>
    <source>
        <strain evidence="2 3">R1-15</strain>
    </source>
</reference>
<proteinExistence type="predicted"/>
<gene>
    <name evidence="2" type="ORF">DN068_07340</name>
</gene>
<dbReference type="Gene3D" id="3.40.50.360">
    <property type="match status" value="1"/>
</dbReference>